<evidence type="ECO:0000256" key="3">
    <source>
        <dbReference type="ARBA" id="ARBA00023163"/>
    </source>
</evidence>
<dbReference type="Pfam" id="PF13407">
    <property type="entry name" value="Peripla_BP_4"/>
    <property type="match status" value="1"/>
</dbReference>
<dbReference type="PROSITE" id="PS50932">
    <property type="entry name" value="HTH_LACI_2"/>
    <property type="match status" value="1"/>
</dbReference>
<dbReference type="Gene3D" id="1.10.260.40">
    <property type="entry name" value="lambda repressor-like DNA-binding domains"/>
    <property type="match status" value="1"/>
</dbReference>
<keyword evidence="1" id="KW-0805">Transcription regulation</keyword>
<evidence type="ECO:0000256" key="2">
    <source>
        <dbReference type="ARBA" id="ARBA00023125"/>
    </source>
</evidence>
<dbReference type="Gene3D" id="3.40.50.2300">
    <property type="match status" value="2"/>
</dbReference>
<reference evidence="5 6" key="1">
    <citation type="submission" date="2020-06" db="EMBL/GenBank/DDBJ databases">
        <title>Draft genome of Uliginosibacterium sp. IMCC34675.</title>
        <authorList>
            <person name="Song J."/>
        </authorList>
    </citation>
    <scope>NUCLEOTIDE SEQUENCE [LARGE SCALE GENOMIC DNA]</scope>
    <source>
        <strain evidence="5 6">IMCC34675</strain>
    </source>
</reference>
<dbReference type="GO" id="GO:0003677">
    <property type="term" value="F:DNA binding"/>
    <property type="evidence" value="ECO:0007669"/>
    <property type="project" value="UniProtKB-KW"/>
</dbReference>
<feature type="domain" description="HTH lacI-type" evidence="4">
    <location>
        <begin position="9"/>
        <end position="63"/>
    </location>
</feature>
<keyword evidence="3" id="KW-0804">Transcription</keyword>
<accession>A0ABX2IR96</accession>
<dbReference type="InterPro" id="IPR010982">
    <property type="entry name" value="Lambda_DNA-bd_dom_sf"/>
</dbReference>
<dbReference type="SUPFAM" id="SSF47413">
    <property type="entry name" value="lambda repressor-like DNA-binding domains"/>
    <property type="match status" value="1"/>
</dbReference>
<gene>
    <name evidence="5" type="ORF">HJ583_015890</name>
</gene>
<dbReference type="InterPro" id="IPR000843">
    <property type="entry name" value="HTH_LacI"/>
</dbReference>
<dbReference type="PROSITE" id="PS00356">
    <property type="entry name" value="HTH_LACI_1"/>
    <property type="match status" value="1"/>
</dbReference>
<evidence type="ECO:0000256" key="1">
    <source>
        <dbReference type="ARBA" id="ARBA00023015"/>
    </source>
</evidence>
<dbReference type="Proteomes" id="UP000778523">
    <property type="component" value="Unassembled WGS sequence"/>
</dbReference>
<dbReference type="PANTHER" id="PTHR30146">
    <property type="entry name" value="LACI-RELATED TRANSCRIPTIONAL REPRESSOR"/>
    <property type="match status" value="1"/>
</dbReference>
<dbReference type="EMBL" id="JABCSC020000004">
    <property type="protein sequence ID" value="NSL56515.1"/>
    <property type="molecule type" value="Genomic_DNA"/>
</dbReference>
<evidence type="ECO:0000313" key="5">
    <source>
        <dbReference type="EMBL" id="NSL56515.1"/>
    </source>
</evidence>
<sequence>MSPVSKLRTKIHDVAQAAGVSVATVDRVLNKRPGVRQQTVAKVETVLRQLNYKPDVHAARLSRGRDLRLVFLLPRGHNTFMSLLADEVRSTAERLAFERCLIELRHVEAFDGPAVAGTLNALDAADWDGVAVVAPDAPGVREAIDACVARGLRLVTLVSDLPSSARQHFVGVDNIAAGRVAGRLLGRFNAGRSGRIALIAGSMTLRDHMERHLGCEQVLRAEFPGLLSLPVVEGRDEAETTAEVARRLLAAHPDIVGLYNIGAGNRGLIEALRELRRPGEVVSVAHELTPHVRQALLDGVYDAIICQDPAHEVRSAVRVLQALCEGGEIVRTQERIRIEVFLKDNLP</sequence>
<dbReference type="SUPFAM" id="SSF53822">
    <property type="entry name" value="Periplasmic binding protein-like I"/>
    <property type="match status" value="1"/>
</dbReference>
<keyword evidence="2 5" id="KW-0238">DNA-binding</keyword>
<keyword evidence="6" id="KW-1185">Reference proteome</keyword>
<protein>
    <submittedName>
        <fullName evidence="5">LacI family DNA-binding transcriptional regulator</fullName>
    </submittedName>
</protein>
<organism evidence="5 6">
    <name type="scientific">Uliginosibacterium aquaticum</name>
    <dbReference type="NCBI Taxonomy" id="2731212"/>
    <lineage>
        <taxon>Bacteria</taxon>
        <taxon>Pseudomonadati</taxon>
        <taxon>Pseudomonadota</taxon>
        <taxon>Betaproteobacteria</taxon>
        <taxon>Rhodocyclales</taxon>
        <taxon>Zoogloeaceae</taxon>
        <taxon>Uliginosibacterium</taxon>
    </lineage>
</organism>
<dbReference type="CDD" id="cd01392">
    <property type="entry name" value="HTH_LacI"/>
    <property type="match status" value="1"/>
</dbReference>
<dbReference type="InterPro" id="IPR025997">
    <property type="entry name" value="SBP_2_dom"/>
</dbReference>
<name>A0ABX2IR96_9RHOO</name>
<dbReference type="PANTHER" id="PTHR30146:SF152">
    <property type="entry name" value="TRANSCRIPTIONAL REGULATORY PROTEIN"/>
    <property type="match status" value="1"/>
</dbReference>
<dbReference type="CDD" id="cd06307">
    <property type="entry name" value="PBP1_sugar_binding"/>
    <property type="match status" value="1"/>
</dbReference>
<proteinExistence type="predicted"/>
<evidence type="ECO:0000259" key="4">
    <source>
        <dbReference type="PROSITE" id="PS50932"/>
    </source>
</evidence>
<dbReference type="InterPro" id="IPR028082">
    <property type="entry name" value="Peripla_BP_I"/>
</dbReference>
<dbReference type="SMART" id="SM00354">
    <property type="entry name" value="HTH_LACI"/>
    <property type="match status" value="1"/>
</dbReference>
<evidence type="ECO:0000313" key="6">
    <source>
        <dbReference type="Proteomes" id="UP000778523"/>
    </source>
</evidence>
<comment type="caution">
    <text evidence="5">The sequence shown here is derived from an EMBL/GenBank/DDBJ whole genome shotgun (WGS) entry which is preliminary data.</text>
</comment>
<dbReference type="Pfam" id="PF00356">
    <property type="entry name" value="LacI"/>
    <property type="match status" value="1"/>
</dbReference>